<comment type="caution">
    <text evidence="1">The sequence shown here is derived from an EMBL/GenBank/DDBJ whole genome shotgun (WGS) entry which is preliminary data.</text>
</comment>
<gene>
    <name evidence="1" type="ORF">JOE42_000025</name>
</gene>
<evidence type="ECO:0000313" key="1">
    <source>
        <dbReference type="EMBL" id="MBM7413292.1"/>
    </source>
</evidence>
<sequence length="67" mass="7235">MTSSNVDPTPSPLARVLGAVRTVDSTAGVIVDNWISVPAWYVLIKAIGLTPGKPLHRLAQREFHASR</sequence>
<dbReference type="RefSeq" id="WP_204865891.1">
    <property type="nucleotide sequence ID" value="NZ_JAFBBK010000001.1"/>
</dbReference>
<evidence type="ECO:0000313" key="2">
    <source>
        <dbReference type="Proteomes" id="UP000703038"/>
    </source>
</evidence>
<dbReference type="EMBL" id="JAFBBK010000001">
    <property type="protein sequence ID" value="MBM7413292.1"/>
    <property type="molecule type" value="Genomic_DNA"/>
</dbReference>
<protein>
    <submittedName>
        <fullName evidence="1">Uncharacterized protein</fullName>
    </submittedName>
</protein>
<reference evidence="1 2" key="1">
    <citation type="submission" date="2021-01" db="EMBL/GenBank/DDBJ databases">
        <title>Genomics of switchgrass bacterial isolates.</title>
        <authorList>
            <person name="Shade A."/>
        </authorList>
    </citation>
    <scope>NUCLEOTIDE SEQUENCE [LARGE SCALE GENOMIC DNA]</scope>
    <source>
        <strain evidence="1 2">PvP111</strain>
    </source>
</reference>
<proteinExistence type="predicted"/>
<name>A0ABS2KNA8_9NOCA</name>
<keyword evidence="2" id="KW-1185">Reference proteome</keyword>
<accession>A0ABS2KNA8</accession>
<dbReference type="Proteomes" id="UP000703038">
    <property type="component" value="Unassembled WGS sequence"/>
</dbReference>
<organism evidence="1 2">
    <name type="scientific">Rhodococcoides corynebacterioides</name>
    <dbReference type="NCBI Taxonomy" id="53972"/>
    <lineage>
        <taxon>Bacteria</taxon>
        <taxon>Bacillati</taxon>
        <taxon>Actinomycetota</taxon>
        <taxon>Actinomycetes</taxon>
        <taxon>Mycobacteriales</taxon>
        <taxon>Nocardiaceae</taxon>
        <taxon>Rhodococcoides</taxon>
    </lineage>
</organism>